<dbReference type="AlphaFoldDB" id="A0A2D0NH93"/>
<organism evidence="1 2">
    <name type="scientific">Flavilitoribacter nigricans (strain ATCC 23147 / DSM 23189 / NBRC 102662 / NCIMB 1420 / SS-2)</name>
    <name type="common">Lewinella nigricans</name>
    <dbReference type="NCBI Taxonomy" id="1122177"/>
    <lineage>
        <taxon>Bacteria</taxon>
        <taxon>Pseudomonadati</taxon>
        <taxon>Bacteroidota</taxon>
        <taxon>Saprospiria</taxon>
        <taxon>Saprospirales</taxon>
        <taxon>Lewinellaceae</taxon>
        <taxon>Flavilitoribacter</taxon>
    </lineage>
</organism>
<comment type="caution">
    <text evidence="1">The sequence shown here is derived from an EMBL/GenBank/DDBJ whole genome shotgun (WGS) entry which is preliminary data.</text>
</comment>
<gene>
    <name evidence="1" type="ORF">CRP01_03645</name>
</gene>
<evidence type="ECO:0000313" key="1">
    <source>
        <dbReference type="EMBL" id="PHN07855.1"/>
    </source>
</evidence>
<proteinExistence type="predicted"/>
<dbReference type="EMBL" id="PDUD01000004">
    <property type="protein sequence ID" value="PHN07855.1"/>
    <property type="molecule type" value="Genomic_DNA"/>
</dbReference>
<sequence>MANLHNQRIHLYNLRIPSFDYRQIRSKADSGGYLFSGSLIRPGRSMSSSGLFYRYFAHESPDFIASFYE</sequence>
<evidence type="ECO:0000313" key="2">
    <source>
        <dbReference type="Proteomes" id="UP000223913"/>
    </source>
</evidence>
<name>A0A2D0NH93_FLAN2</name>
<keyword evidence="2" id="KW-1185">Reference proteome</keyword>
<protein>
    <submittedName>
        <fullName evidence="1">Uncharacterized protein</fullName>
    </submittedName>
</protein>
<dbReference type="Proteomes" id="UP000223913">
    <property type="component" value="Unassembled WGS sequence"/>
</dbReference>
<accession>A0A2D0NH93</accession>
<reference evidence="1 2" key="1">
    <citation type="submission" date="2017-10" db="EMBL/GenBank/DDBJ databases">
        <title>The draft genome sequence of Lewinella nigricans NBRC 102662.</title>
        <authorList>
            <person name="Wang K."/>
        </authorList>
    </citation>
    <scope>NUCLEOTIDE SEQUENCE [LARGE SCALE GENOMIC DNA]</scope>
    <source>
        <strain evidence="1 2">NBRC 102662</strain>
    </source>
</reference>